<keyword evidence="2" id="KW-1185">Reference proteome</keyword>
<sequence>MDSSILFVLQSTIHVASDWRALSSSLWTSLRWCIEVVDALSYIGSLQSARPDLDREQEGQVGIGQGGDCWL</sequence>
<gene>
    <name evidence="1" type="ordered locus">Os04g0374650</name>
    <name evidence="1" type="ORF">OSNPB_040374650</name>
</gene>
<reference evidence="1 2" key="3">
    <citation type="journal article" date="2013" name="Rice">
        <title>Improvement of the Oryza sativa Nipponbare reference genome using next generation sequence and optical map data.</title>
        <authorList>
            <person name="Kawahara Y."/>
            <person name="de la Bastide M."/>
            <person name="Hamilton J.P."/>
            <person name="Kanamori H."/>
            <person name="McCombie W.R."/>
            <person name="Ouyang S."/>
            <person name="Schwartz D.C."/>
            <person name="Tanaka T."/>
            <person name="Wu J."/>
            <person name="Zhou S."/>
            <person name="Childs K.L."/>
            <person name="Davidson R.M."/>
            <person name="Lin H."/>
            <person name="Quesada-Ocampo L."/>
            <person name="Vaillancourt B."/>
            <person name="Sakai H."/>
            <person name="Lee S.S."/>
            <person name="Kim J."/>
            <person name="Numa H."/>
            <person name="Itoh T."/>
            <person name="Buell C.R."/>
            <person name="Matsumoto T."/>
        </authorList>
    </citation>
    <scope>NUCLEOTIDE SEQUENCE [LARGE SCALE GENOMIC DNA]</scope>
    <source>
        <strain evidence="2">cv. Nipponbare</strain>
    </source>
</reference>
<name>A0A0P0W9Q1_ORYSJ</name>
<dbReference type="AlphaFoldDB" id="A0A0P0W9Q1"/>
<evidence type="ECO:0000313" key="2">
    <source>
        <dbReference type="Proteomes" id="UP000059680"/>
    </source>
</evidence>
<dbReference type="InParanoid" id="A0A0P0W9Q1"/>
<proteinExistence type="predicted"/>
<dbReference type="EMBL" id="AP014960">
    <property type="protein sequence ID" value="BAS88843.1"/>
    <property type="molecule type" value="Genomic_DNA"/>
</dbReference>
<reference evidence="1 2" key="2">
    <citation type="journal article" date="2013" name="Plant Cell Physiol.">
        <title>Rice Annotation Project Database (RAP-DB): an integrative and interactive database for rice genomics.</title>
        <authorList>
            <person name="Sakai H."/>
            <person name="Lee S.S."/>
            <person name="Tanaka T."/>
            <person name="Numa H."/>
            <person name="Kim J."/>
            <person name="Kawahara Y."/>
            <person name="Wakimoto H."/>
            <person name="Yang C.C."/>
            <person name="Iwamoto M."/>
            <person name="Abe T."/>
            <person name="Yamada Y."/>
            <person name="Muto A."/>
            <person name="Inokuchi H."/>
            <person name="Ikemura T."/>
            <person name="Matsumoto T."/>
            <person name="Sasaki T."/>
            <person name="Itoh T."/>
        </authorList>
    </citation>
    <scope>NUCLEOTIDE SEQUENCE [LARGE SCALE GENOMIC DNA]</scope>
    <source>
        <strain evidence="2">cv. Nipponbare</strain>
    </source>
</reference>
<reference evidence="2" key="1">
    <citation type="journal article" date="2005" name="Nature">
        <title>The map-based sequence of the rice genome.</title>
        <authorList>
            <consortium name="International rice genome sequencing project (IRGSP)"/>
            <person name="Matsumoto T."/>
            <person name="Wu J."/>
            <person name="Kanamori H."/>
            <person name="Katayose Y."/>
            <person name="Fujisawa M."/>
            <person name="Namiki N."/>
            <person name="Mizuno H."/>
            <person name="Yamamoto K."/>
            <person name="Antonio B.A."/>
            <person name="Baba T."/>
            <person name="Sakata K."/>
            <person name="Nagamura Y."/>
            <person name="Aoki H."/>
            <person name="Arikawa K."/>
            <person name="Arita K."/>
            <person name="Bito T."/>
            <person name="Chiden Y."/>
            <person name="Fujitsuka N."/>
            <person name="Fukunaka R."/>
            <person name="Hamada M."/>
            <person name="Harada C."/>
            <person name="Hayashi A."/>
            <person name="Hijishita S."/>
            <person name="Honda M."/>
            <person name="Hosokawa S."/>
            <person name="Ichikawa Y."/>
            <person name="Idonuma A."/>
            <person name="Iijima M."/>
            <person name="Ikeda M."/>
            <person name="Ikeno M."/>
            <person name="Ito K."/>
            <person name="Ito S."/>
            <person name="Ito T."/>
            <person name="Ito Y."/>
            <person name="Ito Y."/>
            <person name="Iwabuchi A."/>
            <person name="Kamiya K."/>
            <person name="Karasawa W."/>
            <person name="Kurita K."/>
            <person name="Katagiri S."/>
            <person name="Kikuta A."/>
            <person name="Kobayashi H."/>
            <person name="Kobayashi N."/>
            <person name="Machita K."/>
            <person name="Maehara T."/>
            <person name="Masukawa M."/>
            <person name="Mizubayashi T."/>
            <person name="Mukai Y."/>
            <person name="Nagasaki H."/>
            <person name="Nagata Y."/>
            <person name="Naito S."/>
            <person name="Nakashima M."/>
            <person name="Nakama Y."/>
            <person name="Nakamichi Y."/>
            <person name="Nakamura M."/>
            <person name="Meguro A."/>
            <person name="Negishi M."/>
            <person name="Ohta I."/>
            <person name="Ohta T."/>
            <person name="Okamoto M."/>
            <person name="Ono N."/>
            <person name="Saji S."/>
            <person name="Sakaguchi M."/>
            <person name="Sakai K."/>
            <person name="Shibata M."/>
            <person name="Shimokawa T."/>
            <person name="Song J."/>
            <person name="Takazaki Y."/>
            <person name="Terasawa K."/>
            <person name="Tsugane M."/>
            <person name="Tsuji K."/>
            <person name="Ueda S."/>
            <person name="Waki K."/>
            <person name="Yamagata H."/>
            <person name="Yamamoto M."/>
            <person name="Yamamoto S."/>
            <person name="Yamane H."/>
            <person name="Yoshiki S."/>
            <person name="Yoshihara R."/>
            <person name="Yukawa K."/>
            <person name="Zhong H."/>
            <person name="Yano M."/>
            <person name="Yuan Q."/>
            <person name="Ouyang S."/>
            <person name="Liu J."/>
            <person name="Jones K.M."/>
            <person name="Gansberger K."/>
            <person name="Moffat K."/>
            <person name="Hill J."/>
            <person name="Bera J."/>
            <person name="Fadrosh D."/>
            <person name="Jin S."/>
            <person name="Johri S."/>
            <person name="Kim M."/>
            <person name="Overton L."/>
            <person name="Reardon M."/>
            <person name="Tsitrin T."/>
            <person name="Vuong H."/>
            <person name="Weaver B."/>
            <person name="Ciecko A."/>
            <person name="Tallon L."/>
            <person name="Jackson J."/>
            <person name="Pai G."/>
            <person name="Aken S.V."/>
            <person name="Utterback T."/>
            <person name="Reidmuller S."/>
            <person name="Feldblyum T."/>
            <person name="Hsiao J."/>
            <person name="Zismann V."/>
            <person name="Iobst S."/>
            <person name="de Vazeille A.R."/>
            <person name="Buell C.R."/>
            <person name="Ying K."/>
            <person name="Li Y."/>
            <person name="Lu T."/>
            <person name="Huang Y."/>
            <person name="Zhao Q."/>
            <person name="Feng Q."/>
            <person name="Zhang L."/>
            <person name="Zhu J."/>
            <person name="Weng Q."/>
            <person name="Mu J."/>
            <person name="Lu Y."/>
            <person name="Fan D."/>
            <person name="Liu Y."/>
            <person name="Guan J."/>
            <person name="Zhang Y."/>
            <person name="Yu S."/>
            <person name="Liu X."/>
            <person name="Zhang Y."/>
            <person name="Hong G."/>
            <person name="Han B."/>
            <person name="Choisne N."/>
            <person name="Demange N."/>
            <person name="Orjeda G."/>
            <person name="Samain S."/>
            <person name="Cattolico L."/>
            <person name="Pelletier E."/>
            <person name="Couloux A."/>
            <person name="Segurens B."/>
            <person name="Wincker P."/>
            <person name="D'Hont A."/>
            <person name="Scarpelli C."/>
            <person name="Weissenbach J."/>
            <person name="Salanoubat M."/>
            <person name="Quetier F."/>
            <person name="Yu Y."/>
            <person name="Kim H.R."/>
            <person name="Rambo T."/>
            <person name="Currie J."/>
            <person name="Collura K."/>
            <person name="Luo M."/>
            <person name="Yang T."/>
            <person name="Ammiraju J.S.S."/>
            <person name="Engler F."/>
            <person name="Soderlund C."/>
            <person name="Wing R.A."/>
            <person name="Palmer L.E."/>
            <person name="de la Bastide M."/>
            <person name="Spiegel L."/>
            <person name="Nascimento L."/>
            <person name="Zutavern T."/>
            <person name="O'Shaughnessy A."/>
            <person name="Dike S."/>
            <person name="Dedhia N."/>
            <person name="Preston R."/>
            <person name="Balija V."/>
            <person name="McCombie W.R."/>
            <person name="Chow T."/>
            <person name="Chen H."/>
            <person name="Chung M."/>
            <person name="Chen C."/>
            <person name="Shaw J."/>
            <person name="Wu H."/>
            <person name="Hsiao K."/>
            <person name="Chao Y."/>
            <person name="Chu M."/>
            <person name="Cheng C."/>
            <person name="Hour A."/>
            <person name="Lee P."/>
            <person name="Lin S."/>
            <person name="Lin Y."/>
            <person name="Liou J."/>
            <person name="Liu S."/>
            <person name="Hsing Y."/>
            <person name="Raghuvanshi S."/>
            <person name="Mohanty A."/>
            <person name="Bharti A.K."/>
            <person name="Gaur A."/>
            <person name="Gupta V."/>
            <person name="Kumar D."/>
            <person name="Ravi V."/>
            <person name="Vij S."/>
            <person name="Kapur A."/>
            <person name="Khurana P."/>
            <person name="Khurana P."/>
            <person name="Khurana J.P."/>
            <person name="Tyagi A.K."/>
            <person name="Gaikwad K."/>
            <person name="Singh A."/>
            <person name="Dalal V."/>
            <person name="Srivastava S."/>
            <person name="Dixit A."/>
            <person name="Pal A.K."/>
            <person name="Ghazi I.A."/>
            <person name="Yadav M."/>
            <person name="Pandit A."/>
            <person name="Bhargava A."/>
            <person name="Sureshbabu K."/>
            <person name="Batra K."/>
            <person name="Sharma T.R."/>
            <person name="Mohapatra T."/>
            <person name="Singh N.K."/>
            <person name="Messing J."/>
            <person name="Nelson A.B."/>
            <person name="Fuks G."/>
            <person name="Kavchok S."/>
            <person name="Keizer G."/>
            <person name="Linton E."/>
            <person name="Llaca V."/>
            <person name="Song R."/>
            <person name="Tanyolac B."/>
            <person name="Young S."/>
            <person name="Ho-Il K."/>
            <person name="Hahn J.H."/>
            <person name="Sangsakoo G."/>
            <person name="Vanavichit A."/>
            <person name="de Mattos Luiz.A.T."/>
            <person name="Zimmer P.D."/>
            <person name="Malone G."/>
            <person name="Dellagostin O."/>
            <person name="de Oliveira A.C."/>
            <person name="Bevan M."/>
            <person name="Bancroft I."/>
            <person name="Minx P."/>
            <person name="Cordum H."/>
            <person name="Wilson R."/>
            <person name="Cheng Z."/>
            <person name="Jin W."/>
            <person name="Jiang J."/>
            <person name="Leong S.A."/>
            <person name="Iwama H."/>
            <person name="Gojobori T."/>
            <person name="Itoh T."/>
            <person name="Niimura Y."/>
            <person name="Fujii Y."/>
            <person name="Habara T."/>
            <person name="Sakai H."/>
            <person name="Sato Y."/>
            <person name="Wilson G."/>
            <person name="Kumar K."/>
            <person name="McCouch S."/>
            <person name="Juretic N."/>
            <person name="Hoen D."/>
            <person name="Wright S."/>
            <person name="Bruskiewich R."/>
            <person name="Bureau T."/>
            <person name="Miyao A."/>
            <person name="Hirochika H."/>
            <person name="Nishikawa T."/>
            <person name="Kadowaki K."/>
            <person name="Sugiura M."/>
            <person name="Burr B."/>
            <person name="Sasaki T."/>
        </authorList>
    </citation>
    <scope>NUCLEOTIDE SEQUENCE [LARGE SCALE GENOMIC DNA]</scope>
    <source>
        <strain evidence="2">cv. Nipponbare</strain>
    </source>
</reference>
<accession>A0A0P0W9Q1</accession>
<organism evidence="1 2">
    <name type="scientific">Oryza sativa subsp. japonica</name>
    <name type="common">Rice</name>
    <dbReference type="NCBI Taxonomy" id="39947"/>
    <lineage>
        <taxon>Eukaryota</taxon>
        <taxon>Viridiplantae</taxon>
        <taxon>Streptophyta</taxon>
        <taxon>Embryophyta</taxon>
        <taxon>Tracheophyta</taxon>
        <taxon>Spermatophyta</taxon>
        <taxon>Magnoliopsida</taxon>
        <taxon>Liliopsida</taxon>
        <taxon>Poales</taxon>
        <taxon>Poaceae</taxon>
        <taxon>BOP clade</taxon>
        <taxon>Oryzoideae</taxon>
        <taxon>Oryzeae</taxon>
        <taxon>Oryzinae</taxon>
        <taxon>Oryza</taxon>
        <taxon>Oryza sativa</taxon>
    </lineage>
</organism>
<dbReference type="PaxDb" id="39947-A0A0P0W9Q1"/>
<dbReference type="Proteomes" id="UP000059680">
    <property type="component" value="Chromosome 4"/>
</dbReference>
<protein>
    <submittedName>
        <fullName evidence="1">Os04g0374650 protein</fullName>
    </submittedName>
</protein>
<evidence type="ECO:0000313" key="1">
    <source>
        <dbReference type="EMBL" id="BAS88843.1"/>
    </source>
</evidence>